<keyword evidence="2" id="KW-1185">Reference proteome</keyword>
<comment type="caution">
    <text evidence="1">The sequence shown here is derived from an EMBL/GenBank/DDBJ whole genome shotgun (WGS) entry which is preliminary data.</text>
</comment>
<dbReference type="AlphaFoldDB" id="A0AAD7A8S7"/>
<accession>A0AAD7A8S7</accession>
<dbReference type="Proteomes" id="UP001218218">
    <property type="component" value="Unassembled WGS sequence"/>
</dbReference>
<reference evidence="1" key="1">
    <citation type="submission" date="2023-03" db="EMBL/GenBank/DDBJ databases">
        <title>Massive genome expansion in bonnet fungi (Mycena s.s.) driven by repeated elements and novel gene families across ecological guilds.</title>
        <authorList>
            <consortium name="Lawrence Berkeley National Laboratory"/>
            <person name="Harder C.B."/>
            <person name="Miyauchi S."/>
            <person name="Viragh M."/>
            <person name="Kuo A."/>
            <person name="Thoen E."/>
            <person name="Andreopoulos B."/>
            <person name="Lu D."/>
            <person name="Skrede I."/>
            <person name="Drula E."/>
            <person name="Henrissat B."/>
            <person name="Morin E."/>
            <person name="Kohler A."/>
            <person name="Barry K."/>
            <person name="LaButti K."/>
            <person name="Morin E."/>
            <person name="Salamov A."/>
            <person name="Lipzen A."/>
            <person name="Mereny Z."/>
            <person name="Hegedus B."/>
            <person name="Baldrian P."/>
            <person name="Stursova M."/>
            <person name="Weitz H."/>
            <person name="Taylor A."/>
            <person name="Grigoriev I.V."/>
            <person name="Nagy L.G."/>
            <person name="Martin F."/>
            <person name="Kauserud H."/>
        </authorList>
    </citation>
    <scope>NUCLEOTIDE SEQUENCE</scope>
    <source>
        <strain evidence="1">CBHHK002</strain>
    </source>
</reference>
<proteinExistence type="predicted"/>
<protein>
    <submittedName>
        <fullName evidence="1">Uncharacterized protein</fullName>
    </submittedName>
</protein>
<sequence length="296" mass="32506">MIQRSLTYASHRFIFSFRNPNTRLFSVYPARISALAPLERPSTHAHATARGASCECVPCGVDHDLHILRWLAYTPLFSFQRPAMRSSTRTGMQILSRQVSVSYPSAIDTPCARLTQASARILARVDAHDLHARLSVPPNMPPTAALFSVSSSSTSSFVRSHPTHIAGCVLLHAYGNLPPFPVRDATLEFAPFTRTVLCVPGRGHAGAYMDLDEHRPSPSTTRFVLPFLSWPSSSALLRLFPLFFCARRLCVLGACAFAPLLLICAPHASPFRPPAPPLRLALSLSSSVSIYQHARH</sequence>
<dbReference type="EMBL" id="JARIHO010000013">
    <property type="protein sequence ID" value="KAJ7351553.1"/>
    <property type="molecule type" value="Genomic_DNA"/>
</dbReference>
<gene>
    <name evidence="1" type="ORF">DFH08DRAFT_957859</name>
</gene>
<evidence type="ECO:0000313" key="1">
    <source>
        <dbReference type="EMBL" id="KAJ7351553.1"/>
    </source>
</evidence>
<evidence type="ECO:0000313" key="2">
    <source>
        <dbReference type="Proteomes" id="UP001218218"/>
    </source>
</evidence>
<organism evidence="1 2">
    <name type="scientific">Mycena albidolilacea</name>
    <dbReference type="NCBI Taxonomy" id="1033008"/>
    <lineage>
        <taxon>Eukaryota</taxon>
        <taxon>Fungi</taxon>
        <taxon>Dikarya</taxon>
        <taxon>Basidiomycota</taxon>
        <taxon>Agaricomycotina</taxon>
        <taxon>Agaricomycetes</taxon>
        <taxon>Agaricomycetidae</taxon>
        <taxon>Agaricales</taxon>
        <taxon>Marasmiineae</taxon>
        <taxon>Mycenaceae</taxon>
        <taxon>Mycena</taxon>
    </lineage>
</organism>
<name>A0AAD7A8S7_9AGAR</name>